<dbReference type="Gene3D" id="3.90.950.10">
    <property type="match status" value="1"/>
</dbReference>
<comment type="caution">
    <text evidence="9">Lacks conserved residue(s) required for the propagation of feature annotation.</text>
</comment>
<dbReference type="NCBIfam" id="TIGR00172">
    <property type="entry name" value="maf"/>
    <property type="match status" value="1"/>
</dbReference>
<comment type="cofactor">
    <cofactor evidence="9">
        <name>a divalent metal cation</name>
        <dbReference type="ChEBI" id="CHEBI:60240"/>
    </cofactor>
</comment>
<feature type="site" description="Important for substrate specificity" evidence="9">
    <location>
        <position position="75"/>
    </location>
</feature>
<sequence>MSKRTLVLGSSSPFRRAILDKLHLDYQVAKPEIDETPLADEAPQTLVARLAEQKARAVAKQNPDFANAIIIGSDQVAVCDGDILGKPHSTAKAVAQLQRFVGKTVVFLTGLCVYDARTDKADVICVPFSVKFRNDLTTAELQQYVELEQPLNCAGSFKSEGLGISLFDSLIGDDPNTLIGLPCIELLRMLRKHQINPLAGDNSLA</sequence>
<dbReference type="InterPro" id="IPR029001">
    <property type="entry name" value="ITPase-like_fam"/>
</dbReference>
<keyword evidence="11" id="KW-1185">Reference proteome</keyword>
<dbReference type="HAMAP" id="MF_00528">
    <property type="entry name" value="Maf"/>
    <property type="match status" value="1"/>
</dbReference>
<dbReference type="AlphaFoldDB" id="A0A4V3CQ51"/>
<organism evidence="10 11">
    <name type="scientific">Idiomarina aquatica</name>
    <dbReference type="NCBI Taxonomy" id="1327752"/>
    <lineage>
        <taxon>Bacteria</taxon>
        <taxon>Pseudomonadati</taxon>
        <taxon>Pseudomonadota</taxon>
        <taxon>Gammaproteobacteria</taxon>
        <taxon>Alteromonadales</taxon>
        <taxon>Idiomarinaceae</taxon>
        <taxon>Idiomarina</taxon>
    </lineage>
</organism>
<evidence type="ECO:0000256" key="4">
    <source>
        <dbReference type="ARBA" id="ARBA00023080"/>
    </source>
</evidence>
<dbReference type="OrthoDB" id="9813694at2"/>
<evidence type="ECO:0000256" key="7">
    <source>
        <dbReference type="ARBA" id="ARBA00060749"/>
    </source>
</evidence>
<feature type="site" description="Important for substrate specificity" evidence="9">
    <location>
        <position position="14"/>
    </location>
</feature>
<feature type="active site" description="Proton acceptor" evidence="9">
    <location>
        <position position="74"/>
    </location>
</feature>
<evidence type="ECO:0000256" key="2">
    <source>
        <dbReference type="ARBA" id="ARBA00022490"/>
    </source>
</evidence>
<evidence type="ECO:0000256" key="1">
    <source>
        <dbReference type="ARBA" id="ARBA00004496"/>
    </source>
</evidence>
<dbReference type="GO" id="GO:0047429">
    <property type="term" value="F:nucleoside triphosphate diphosphatase activity"/>
    <property type="evidence" value="ECO:0007669"/>
    <property type="project" value="InterPro"/>
</dbReference>
<feature type="site" description="Important for substrate specificity" evidence="9">
    <location>
        <position position="160"/>
    </location>
</feature>
<dbReference type="GO" id="GO:0005737">
    <property type="term" value="C:cytoplasm"/>
    <property type="evidence" value="ECO:0007669"/>
    <property type="project" value="UniProtKB-SubCell"/>
</dbReference>
<dbReference type="Proteomes" id="UP000295531">
    <property type="component" value="Unassembled WGS sequence"/>
</dbReference>
<keyword evidence="2 9" id="KW-0963">Cytoplasm</keyword>
<keyword evidence="3 9" id="KW-0378">Hydrolase</keyword>
<evidence type="ECO:0000313" key="10">
    <source>
        <dbReference type="EMBL" id="TDP40783.1"/>
    </source>
</evidence>
<name>A0A4V3CQ51_9GAMM</name>
<dbReference type="CDD" id="cd00555">
    <property type="entry name" value="Maf"/>
    <property type="match status" value="1"/>
</dbReference>
<comment type="function">
    <text evidence="6 9">Nucleoside triphosphate pyrophosphatase that hydrolyzes 7-methyl-GTP (m(7)GTP). May have a dual role in cell division arrest and in preventing the incorporation of modified nucleotides into cellular nucleic acids.</text>
</comment>
<evidence type="ECO:0000256" key="8">
    <source>
        <dbReference type="ARBA" id="ARBA00068163"/>
    </source>
</evidence>
<dbReference type="PIRSF" id="PIRSF006305">
    <property type="entry name" value="Maf"/>
    <property type="match status" value="1"/>
</dbReference>
<comment type="catalytic activity">
    <reaction evidence="5 9">
        <text>N(7)-methyl-GTP + H2O = N(7)-methyl-GMP + diphosphate + H(+)</text>
        <dbReference type="Rhea" id="RHEA:58744"/>
        <dbReference type="ChEBI" id="CHEBI:15377"/>
        <dbReference type="ChEBI" id="CHEBI:15378"/>
        <dbReference type="ChEBI" id="CHEBI:33019"/>
        <dbReference type="ChEBI" id="CHEBI:58285"/>
        <dbReference type="ChEBI" id="CHEBI:87133"/>
    </reaction>
</comment>
<evidence type="ECO:0000256" key="9">
    <source>
        <dbReference type="HAMAP-Rule" id="MF_00528"/>
    </source>
</evidence>
<proteinExistence type="inferred from homology"/>
<dbReference type="SUPFAM" id="SSF52972">
    <property type="entry name" value="ITPase-like"/>
    <property type="match status" value="1"/>
</dbReference>
<reference evidence="10 11" key="1">
    <citation type="submission" date="2019-03" db="EMBL/GenBank/DDBJ databases">
        <title>Freshwater and sediment microbial communities from various areas in North America, analyzing microbe dynamics in response to fracking.</title>
        <authorList>
            <person name="Lamendella R."/>
        </authorList>
    </citation>
    <scope>NUCLEOTIDE SEQUENCE [LARGE SCALE GENOMIC DNA]</scope>
    <source>
        <strain evidence="10 11">18_TX</strain>
    </source>
</reference>
<dbReference type="PANTHER" id="PTHR43213:SF10">
    <property type="entry name" value="7-METHYL-GTP PYROPHOSPHATASE"/>
    <property type="match status" value="1"/>
</dbReference>
<dbReference type="EC" id="3.6.1.-" evidence="9"/>
<dbReference type="EMBL" id="SNXI01000001">
    <property type="protein sequence ID" value="TDP40783.1"/>
    <property type="molecule type" value="Genomic_DNA"/>
</dbReference>
<evidence type="ECO:0000256" key="3">
    <source>
        <dbReference type="ARBA" id="ARBA00022801"/>
    </source>
</evidence>
<evidence type="ECO:0000256" key="5">
    <source>
        <dbReference type="ARBA" id="ARBA00050213"/>
    </source>
</evidence>
<dbReference type="RefSeq" id="WP_133538488.1">
    <property type="nucleotide sequence ID" value="NZ_SNXI01000001.1"/>
</dbReference>
<comment type="similarity">
    <text evidence="7 9">Belongs to the Maf family. YceF subfamily.</text>
</comment>
<keyword evidence="4 9" id="KW-0546">Nucleotide metabolism</keyword>
<evidence type="ECO:0000256" key="6">
    <source>
        <dbReference type="ARBA" id="ARBA00053369"/>
    </source>
</evidence>
<evidence type="ECO:0000313" key="11">
    <source>
        <dbReference type="Proteomes" id="UP000295531"/>
    </source>
</evidence>
<protein>
    <recommendedName>
        <fullName evidence="8 9">7-methyl-GTP pyrophosphatase</fullName>
        <shortName evidence="9">m(7)GTP pyrophosphatase</shortName>
        <ecNumber evidence="9">3.6.1.-</ecNumber>
    </recommendedName>
</protein>
<dbReference type="InterPro" id="IPR003697">
    <property type="entry name" value="Maf-like"/>
</dbReference>
<comment type="subcellular location">
    <subcellularLocation>
        <location evidence="1 9">Cytoplasm</location>
    </subcellularLocation>
</comment>
<accession>A0A4V3CQ51</accession>
<gene>
    <name evidence="10" type="ORF">DEU29_101334</name>
</gene>
<comment type="caution">
    <text evidence="10">The sequence shown here is derived from an EMBL/GenBank/DDBJ whole genome shotgun (WGS) entry which is preliminary data.</text>
</comment>
<dbReference type="FunFam" id="3.90.950.10:FF:000005">
    <property type="entry name" value="7-methyl-GTP pyrophosphatase"/>
    <property type="match status" value="1"/>
</dbReference>
<dbReference type="PANTHER" id="PTHR43213">
    <property type="entry name" value="BIFUNCTIONAL DTTP/UTP PYROPHOSPHATASE/METHYLTRANSFERASE PROTEIN-RELATED"/>
    <property type="match status" value="1"/>
</dbReference>
<dbReference type="GO" id="GO:0009117">
    <property type="term" value="P:nucleotide metabolic process"/>
    <property type="evidence" value="ECO:0007669"/>
    <property type="project" value="UniProtKB-KW"/>
</dbReference>
<dbReference type="Pfam" id="PF02545">
    <property type="entry name" value="Maf"/>
    <property type="match status" value="1"/>
</dbReference>